<proteinExistence type="predicted"/>
<reference evidence="1 2" key="1">
    <citation type="submission" date="2018-10" db="EMBL/GenBank/DDBJ databases">
        <title>Isolation of pseudouridimycin from Streptomyces albus DSM 40763.</title>
        <authorList>
            <person name="Rosenqvist P."/>
            <person name="Metsae-Ketelae M."/>
            <person name="Virta P."/>
        </authorList>
    </citation>
    <scope>NUCLEOTIDE SEQUENCE [LARGE SCALE GENOMIC DNA]</scope>
    <source>
        <strain evidence="1 2">DSM 40763</strain>
    </source>
</reference>
<evidence type="ECO:0000313" key="1">
    <source>
        <dbReference type="EMBL" id="TGG89437.1"/>
    </source>
</evidence>
<comment type="caution">
    <text evidence="1">The sequence shown here is derived from an EMBL/GenBank/DDBJ whole genome shotgun (WGS) entry which is preliminary data.</text>
</comment>
<dbReference type="GeneID" id="75184054"/>
<dbReference type="RefSeq" id="WP_016468604.1">
    <property type="nucleotide sequence ID" value="NZ_BBQG01000053.1"/>
</dbReference>
<sequence length="67" mass="7077">MTAPDPALASVRAALERDLTTCSGCGQMPRLDVTTTPVAGDYPPIISVTRRCACPPPQYPTKETDDG</sequence>
<dbReference type="Proteomes" id="UP000298111">
    <property type="component" value="Unassembled WGS sequence"/>
</dbReference>
<accession>A0A6C1C0W1</accession>
<dbReference type="AlphaFoldDB" id="A0A6C1C0W1"/>
<name>A0A6C1C0W1_9ACTN</name>
<organism evidence="1 2">
    <name type="scientific">Streptomyces albus</name>
    <dbReference type="NCBI Taxonomy" id="1888"/>
    <lineage>
        <taxon>Bacteria</taxon>
        <taxon>Bacillati</taxon>
        <taxon>Actinomycetota</taxon>
        <taxon>Actinomycetes</taxon>
        <taxon>Kitasatosporales</taxon>
        <taxon>Streptomycetaceae</taxon>
        <taxon>Streptomyces</taxon>
    </lineage>
</organism>
<gene>
    <name evidence="1" type="ORF">D8771_00545</name>
</gene>
<protein>
    <submittedName>
        <fullName evidence="1">Uncharacterized protein</fullName>
    </submittedName>
</protein>
<dbReference type="EMBL" id="RCIY01000002">
    <property type="protein sequence ID" value="TGG89437.1"/>
    <property type="molecule type" value="Genomic_DNA"/>
</dbReference>
<evidence type="ECO:0000313" key="2">
    <source>
        <dbReference type="Proteomes" id="UP000298111"/>
    </source>
</evidence>